<dbReference type="Gene3D" id="3.30.360.10">
    <property type="entry name" value="Dihydrodipicolinate Reductase, domain 2"/>
    <property type="match status" value="1"/>
</dbReference>
<organism evidence="4 5">
    <name type="scientific">Dyadobacter soli</name>
    <dbReference type="NCBI Taxonomy" id="659014"/>
    <lineage>
        <taxon>Bacteria</taxon>
        <taxon>Pseudomonadati</taxon>
        <taxon>Bacteroidota</taxon>
        <taxon>Cytophagia</taxon>
        <taxon>Cytophagales</taxon>
        <taxon>Spirosomataceae</taxon>
        <taxon>Dyadobacter</taxon>
    </lineage>
</organism>
<accession>A0A1G7TRE8</accession>
<dbReference type="InterPro" id="IPR036291">
    <property type="entry name" value="NAD(P)-bd_dom_sf"/>
</dbReference>
<dbReference type="OrthoDB" id="9815825at2"/>
<dbReference type="InterPro" id="IPR055170">
    <property type="entry name" value="GFO_IDH_MocA-like_dom"/>
</dbReference>
<dbReference type="Pfam" id="PF01408">
    <property type="entry name" value="GFO_IDH_MocA"/>
    <property type="match status" value="1"/>
</dbReference>
<proteinExistence type="predicted"/>
<dbReference type="Gene3D" id="3.40.50.720">
    <property type="entry name" value="NAD(P)-binding Rossmann-like Domain"/>
    <property type="match status" value="1"/>
</dbReference>
<dbReference type="GO" id="GO:0016491">
    <property type="term" value="F:oxidoreductase activity"/>
    <property type="evidence" value="ECO:0007669"/>
    <property type="project" value="UniProtKB-KW"/>
</dbReference>
<dbReference type="STRING" id="659014.SAMN04487996_11816"/>
<dbReference type="Proteomes" id="UP000198748">
    <property type="component" value="Unassembled WGS sequence"/>
</dbReference>
<dbReference type="SUPFAM" id="SSF55347">
    <property type="entry name" value="Glyceraldehyde-3-phosphate dehydrogenase-like, C-terminal domain"/>
    <property type="match status" value="1"/>
</dbReference>
<reference evidence="5" key="1">
    <citation type="submission" date="2016-10" db="EMBL/GenBank/DDBJ databases">
        <authorList>
            <person name="Varghese N."/>
            <person name="Submissions S."/>
        </authorList>
    </citation>
    <scope>NUCLEOTIDE SEQUENCE [LARGE SCALE GENOMIC DNA]</scope>
    <source>
        <strain evidence="5">DSM 25329</strain>
    </source>
</reference>
<dbReference type="AlphaFoldDB" id="A0A1G7TRE8"/>
<keyword evidence="5" id="KW-1185">Reference proteome</keyword>
<dbReference type="EMBL" id="FNAN01000018">
    <property type="protein sequence ID" value="SDG37219.1"/>
    <property type="molecule type" value="Genomic_DNA"/>
</dbReference>
<evidence type="ECO:0000313" key="4">
    <source>
        <dbReference type="EMBL" id="SDG37219.1"/>
    </source>
</evidence>
<name>A0A1G7TRE8_9BACT</name>
<dbReference type="SUPFAM" id="SSF51735">
    <property type="entry name" value="NAD(P)-binding Rossmann-fold domains"/>
    <property type="match status" value="1"/>
</dbReference>
<sequence>MKKQINIGIVGYKFMGRAHSNAWKKAPLFFDTPSVPVLKVACGRHQESLSEFAENWGWEETETDWQKLVNRPDIDIIDIALPQNLHYEVALAAAKAGKHIFCEKPLSMDSAQAVEMLRACEENGVKHYLNHNYRRTPAVALAKKMIEDGKIGRIFHWRCAYQQDWIVDPSFPLTWQLKKETAKAGPQWDLNSHAVDLAHFLVGDIVSVSSLTTNFIKERPIADETATGSLTGASKGDETGEVTVEDAALMMVRFQNGAIGSFEATRFATGRKNRLTFEIYGSKGSLVFDLERMNELQYYSNEDTKGEHGFRTILATESIHPYAGNWWPAGHIIGYEHAFVHAAVDFLDAIENDSEIKPNFADGLKIIQVLEAGLRSAESGVEQRL</sequence>
<evidence type="ECO:0000259" key="3">
    <source>
        <dbReference type="Pfam" id="PF22725"/>
    </source>
</evidence>
<evidence type="ECO:0000256" key="1">
    <source>
        <dbReference type="ARBA" id="ARBA00023002"/>
    </source>
</evidence>
<dbReference type="GO" id="GO:0000166">
    <property type="term" value="F:nucleotide binding"/>
    <property type="evidence" value="ECO:0007669"/>
    <property type="project" value="InterPro"/>
</dbReference>
<gene>
    <name evidence="4" type="ORF">SAMN04487996_11816</name>
</gene>
<protein>
    <submittedName>
        <fullName evidence="4">Predicted dehydrogenase</fullName>
    </submittedName>
</protein>
<dbReference type="InterPro" id="IPR000683">
    <property type="entry name" value="Gfo/Idh/MocA-like_OxRdtase_N"/>
</dbReference>
<feature type="domain" description="GFO/IDH/MocA-like oxidoreductase" evidence="3">
    <location>
        <begin position="140"/>
        <end position="287"/>
    </location>
</feature>
<dbReference type="InterPro" id="IPR050463">
    <property type="entry name" value="Gfo/Idh/MocA_oxidrdct_glycsds"/>
</dbReference>
<feature type="domain" description="Gfo/Idh/MocA-like oxidoreductase N-terminal" evidence="2">
    <location>
        <begin position="5"/>
        <end position="130"/>
    </location>
</feature>
<evidence type="ECO:0000313" key="5">
    <source>
        <dbReference type="Proteomes" id="UP000198748"/>
    </source>
</evidence>
<dbReference type="Pfam" id="PF22725">
    <property type="entry name" value="GFO_IDH_MocA_C3"/>
    <property type="match status" value="1"/>
</dbReference>
<keyword evidence="1" id="KW-0560">Oxidoreductase</keyword>
<dbReference type="RefSeq" id="WP_090156027.1">
    <property type="nucleotide sequence ID" value="NZ_FNAN01000018.1"/>
</dbReference>
<dbReference type="PANTHER" id="PTHR43818:SF11">
    <property type="entry name" value="BCDNA.GH03377"/>
    <property type="match status" value="1"/>
</dbReference>
<evidence type="ECO:0000259" key="2">
    <source>
        <dbReference type="Pfam" id="PF01408"/>
    </source>
</evidence>
<dbReference type="PANTHER" id="PTHR43818">
    <property type="entry name" value="BCDNA.GH03377"/>
    <property type="match status" value="1"/>
</dbReference>